<keyword evidence="2" id="KW-1185">Reference proteome</keyword>
<protein>
    <submittedName>
        <fullName evidence="1">Uncharacterized protein</fullName>
    </submittedName>
</protein>
<proteinExistence type="predicted"/>
<gene>
    <name evidence="1" type="ORF">PAXINDRAFT_119408</name>
</gene>
<reference evidence="2" key="2">
    <citation type="submission" date="2015-01" db="EMBL/GenBank/DDBJ databases">
        <title>Evolutionary Origins and Diversification of the Mycorrhizal Mutualists.</title>
        <authorList>
            <consortium name="DOE Joint Genome Institute"/>
            <consortium name="Mycorrhizal Genomics Consortium"/>
            <person name="Kohler A."/>
            <person name="Kuo A."/>
            <person name="Nagy L.G."/>
            <person name="Floudas D."/>
            <person name="Copeland A."/>
            <person name="Barry K.W."/>
            <person name="Cichocki N."/>
            <person name="Veneault-Fourrey C."/>
            <person name="LaButti K."/>
            <person name="Lindquist E.A."/>
            <person name="Lipzen A."/>
            <person name="Lundell T."/>
            <person name="Morin E."/>
            <person name="Murat C."/>
            <person name="Riley R."/>
            <person name="Ohm R."/>
            <person name="Sun H."/>
            <person name="Tunlid A."/>
            <person name="Henrissat B."/>
            <person name="Grigoriev I.V."/>
            <person name="Hibbett D.S."/>
            <person name="Martin F."/>
        </authorList>
    </citation>
    <scope>NUCLEOTIDE SEQUENCE [LARGE SCALE GENOMIC DNA]</scope>
    <source>
        <strain evidence="2">ATCC 200175</strain>
    </source>
</reference>
<dbReference type="Proteomes" id="UP000053647">
    <property type="component" value="Unassembled WGS sequence"/>
</dbReference>
<reference evidence="1 2" key="1">
    <citation type="submission" date="2014-06" db="EMBL/GenBank/DDBJ databases">
        <authorList>
            <consortium name="DOE Joint Genome Institute"/>
            <person name="Kuo A."/>
            <person name="Kohler A."/>
            <person name="Nagy L.G."/>
            <person name="Floudas D."/>
            <person name="Copeland A."/>
            <person name="Barry K.W."/>
            <person name="Cichocki N."/>
            <person name="Veneault-Fourrey C."/>
            <person name="LaButti K."/>
            <person name="Lindquist E.A."/>
            <person name="Lipzen A."/>
            <person name="Lundell T."/>
            <person name="Morin E."/>
            <person name="Murat C."/>
            <person name="Sun H."/>
            <person name="Tunlid A."/>
            <person name="Henrissat B."/>
            <person name="Grigoriev I.V."/>
            <person name="Hibbett D.S."/>
            <person name="Martin F."/>
            <person name="Nordberg H.P."/>
            <person name="Cantor M.N."/>
            <person name="Hua S.X."/>
        </authorList>
    </citation>
    <scope>NUCLEOTIDE SEQUENCE [LARGE SCALE GENOMIC DNA]</scope>
    <source>
        <strain evidence="1 2">ATCC 200175</strain>
    </source>
</reference>
<evidence type="ECO:0000313" key="1">
    <source>
        <dbReference type="EMBL" id="KIJ10532.1"/>
    </source>
</evidence>
<name>A0A0C9TRT2_PAXIN</name>
<accession>A0A0C9TRT2</accession>
<dbReference type="AlphaFoldDB" id="A0A0C9TRT2"/>
<sequence length="89" mass="9616">MLLGQGSDPMLSRVHAGTATLVVDVDSADIMATLLHLKGDYERVSGNTLQLTFVGALESHLIAKEIANAGVSVIITQPKPYPDTWDQRR</sequence>
<feature type="non-terminal residue" evidence="1">
    <location>
        <position position="89"/>
    </location>
</feature>
<organism evidence="1 2">
    <name type="scientific">Paxillus involutus ATCC 200175</name>
    <dbReference type="NCBI Taxonomy" id="664439"/>
    <lineage>
        <taxon>Eukaryota</taxon>
        <taxon>Fungi</taxon>
        <taxon>Dikarya</taxon>
        <taxon>Basidiomycota</taxon>
        <taxon>Agaricomycotina</taxon>
        <taxon>Agaricomycetes</taxon>
        <taxon>Agaricomycetidae</taxon>
        <taxon>Boletales</taxon>
        <taxon>Paxilineae</taxon>
        <taxon>Paxillaceae</taxon>
        <taxon>Paxillus</taxon>
    </lineage>
</organism>
<evidence type="ECO:0000313" key="2">
    <source>
        <dbReference type="Proteomes" id="UP000053647"/>
    </source>
</evidence>
<dbReference type="Gene3D" id="3.20.20.140">
    <property type="entry name" value="Metal-dependent hydrolases"/>
    <property type="match status" value="1"/>
</dbReference>
<dbReference type="HOGENOM" id="CLU_2460802_0_0_1"/>
<dbReference type="OrthoDB" id="2687991at2759"/>
<dbReference type="EMBL" id="KN819403">
    <property type="protein sequence ID" value="KIJ10532.1"/>
    <property type="molecule type" value="Genomic_DNA"/>
</dbReference>